<dbReference type="AlphaFoldDB" id="A0A6J5UDD8"/>
<evidence type="ECO:0000313" key="1">
    <source>
        <dbReference type="EMBL" id="CAB4273872.1"/>
    </source>
</evidence>
<organism evidence="1 2">
    <name type="scientific">Prunus armeniaca</name>
    <name type="common">Apricot</name>
    <name type="synonym">Armeniaca vulgaris</name>
    <dbReference type="NCBI Taxonomy" id="36596"/>
    <lineage>
        <taxon>Eukaryota</taxon>
        <taxon>Viridiplantae</taxon>
        <taxon>Streptophyta</taxon>
        <taxon>Embryophyta</taxon>
        <taxon>Tracheophyta</taxon>
        <taxon>Spermatophyta</taxon>
        <taxon>Magnoliopsida</taxon>
        <taxon>eudicotyledons</taxon>
        <taxon>Gunneridae</taxon>
        <taxon>Pentapetalae</taxon>
        <taxon>rosids</taxon>
        <taxon>fabids</taxon>
        <taxon>Rosales</taxon>
        <taxon>Rosaceae</taxon>
        <taxon>Amygdaloideae</taxon>
        <taxon>Amygdaleae</taxon>
        <taxon>Prunus</taxon>
    </lineage>
</organism>
<name>A0A6J5UDD8_PRUAR</name>
<dbReference type="EMBL" id="CAEKDK010000003">
    <property type="protein sequence ID" value="CAB4273872.1"/>
    <property type="molecule type" value="Genomic_DNA"/>
</dbReference>
<proteinExistence type="predicted"/>
<protein>
    <submittedName>
        <fullName evidence="1">Uncharacterized protein</fullName>
    </submittedName>
</protein>
<reference evidence="1 2" key="1">
    <citation type="submission" date="2020-05" db="EMBL/GenBank/DDBJ databases">
        <authorList>
            <person name="Campoy J."/>
            <person name="Schneeberger K."/>
            <person name="Spophaly S."/>
        </authorList>
    </citation>
    <scope>NUCLEOTIDE SEQUENCE [LARGE SCALE GENOMIC DNA]</scope>
    <source>
        <strain evidence="1">PruArmRojPasFocal</strain>
    </source>
</reference>
<gene>
    <name evidence="1" type="ORF">CURHAP_LOCUS22092</name>
</gene>
<evidence type="ECO:0000313" key="2">
    <source>
        <dbReference type="Proteomes" id="UP000507222"/>
    </source>
</evidence>
<sequence length="55" mass="6320">MKVFHTSFTEQKAKHEEHAISSSCWEPGSRNKTVNDTIGYFYVYGTELYSLGNVM</sequence>
<accession>A0A6J5UDD8</accession>
<dbReference type="Proteomes" id="UP000507222">
    <property type="component" value="Unassembled WGS sequence"/>
</dbReference>